<dbReference type="EMBL" id="CP051774">
    <property type="protein sequence ID" value="QJE96510.1"/>
    <property type="molecule type" value="Genomic_DNA"/>
</dbReference>
<evidence type="ECO:0000259" key="4">
    <source>
        <dbReference type="Pfam" id="PF03160"/>
    </source>
</evidence>
<dbReference type="GO" id="GO:0007154">
    <property type="term" value="P:cell communication"/>
    <property type="evidence" value="ECO:0007669"/>
    <property type="project" value="InterPro"/>
</dbReference>
<dbReference type="RefSeq" id="WP_169454911.1">
    <property type="nucleotide sequence ID" value="NZ_CP051774.1"/>
</dbReference>
<dbReference type="InterPro" id="IPR003644">
    <property type="entry name" value="Calx_beta"/>
</dbReference>
<dbReference type="Pfam" id="PF03160">
    <property type="entry name" value="Calx-beta"/>
    <property type="match status" value="1"/>
</dbReference>
<proteinExistence type="predicted"/>
<dbReference type="SUPFAM" id="SSF141072">
    <property type="entry name" value="CalX-like"/>
    <property type="match status" value="1"/>
</dbReference>
<dbReference type="KEGG" id="luo:HHL09_12205"/>
<gene>
    <name evidence="5" type="ORF">HHL09_12205</name>
</gene>
<evidence type="ECO:0000313" key="6">
    <source>
        <dbReference type="Proteomes" id="UP000501812"/>
    </source>
</evidence>
<evidence type="ECO:0000313" key="5">
    <source>
        <dbReference type="EMBL" id="QJE96510.1"/>
    </source>
</evidence>
<organism evidence="5 6">
    <name type="scientific">Luteolibacter luteus</name>
    <dbReference type="NCBI Taxonomy" id="2728835"/>
    <lineage>
        <taxon>Bacteria</taxon>
        <taxon>Pseudomonadati</taxon>
        <taxon>Verrucomicrobiota</taxon>
        <taxon>Verrucomicrobiia</taxon>
        <taxon>Verrucomicrobiales</taxon>
        <taxon>Verrucomicrobiaceae</taxon>
        <taxon>Luteolibacter</taxon>
    </lineage>
</organism>
<feature type="domain" description="Calx-beta" evidence="4">
    <location>
        <begin position="214"/>
        <end position="293"/>
    </location>
</feature>
<dbReference type="SUPFAM" id="SSF50993">
    <property type="entry name" value="Peptidase/esterase 'gauge' domain"/>
    <property type="match status" value="1"/>
</dbReference>
<dbReference type="GO" id="GO:0016020">
    <property type="term" value="C:membrane"/>
    <property type="evidence" value="ECO:0007669"/>
    <property type="project" value="InterPro"/>
</dbReference>
<keyword evidence="1" id="KW-0732">Signal</keyword>
<dbReference type="Proteomes" id="UP000501812">
    <property type="component" value="Chromosome"/>
</dbReference>
<reference evidence="5 6" key="1">
    <citation type="submission" date="2020-04" db="EMBL/GenBank/DDBJ databases">
        <title>Luteolibacter sp. G-1-1-1 isolated from soil.</title>
        <authorList>
            <person name="Dahal R.H."/>
        </authorList>
    </citation>
    <scope>NUCLEOTIDE SEQUENCE [LARGE SCALE GENOMIC DNA]</scope>
    <source>
        <strain evidence="5 6">G-1-1-1</strain>
    </source>
</reference>
<evidence type="ECO:0000256" key="3">
    <source>
        <dbReference type="ARBA" id="ARBA00022837"/>
    </source>
</evidence>
<dbReference type="SUPFAM" id="SSF101908">
    <property type="entry name" value="Putative isomerase YbhE"/>
    <property type="match status" value="1"/>
</dbReference>
<dbReference type="Gene3D" id="2.60.40.2030">
    <property type="match status" value="1"/>
</dbReference>
<evidence type="ECO:0000256" key="2">
    <source>
        <dbReference type="ARBA" id="ARBA00022737"/>
    </source>
</evidence>
<dbReference type="InterPro" id="IPR038081">
    <property type="entry name" value="CalX-like_sf"/>
</dbReference>
<keyword evidence="6" id="KW-1185">Reference proteome</keyword>
<name>A0A858RJX6_9BACT</name>
<keyword evidence="2" id="KW-0677">Repeat</keyword>
<accession>A0A858RJX6</accession>
<protein>
    <recommendedName>
        <fullName evidence="4">Calx-beta domain-containing protein</fullName>
    </recommendedName>
</protein>
<sequence length="993" mass="105702">MGDRFAVQRIVVAQAWDGILFFNRNTFQQVGRVATTLRVQELVQRENDIVFTSRDGNGKFHIHRMAYPDFSRSDVLKMKITTLPGAHGWITFFGKDFAVTSTGTKHSIVRYSDPARNGKPAIYPLQESTSDGWIECGGKLARWSFDEGKLSTLEFGKAGYTLKPVGMPPGLHGSWPISTGPESIFFNGTSGGDWVHRIAFSEDRQLTLDWPVAEERDEVLRFTAKLEQAAAQPVTFSYETAGGSAISGVDFTSISGSATIAAGQSEVHIDVPLIEDYTIERPESLKLRITALQGALCDNPVTLGRIRGSGARLVEAVEKDNGGLVVGTLDTTTSTTGAVLQFSIGAATVEARQLGFKAFWPVTDAGDGFRYARALPMDSGTMMFCQFDGTSGELLEVFPHAPFKAQAGELTFGIRDGYVRYEFFDGLPLLSHPGIVIPEGPALKEIVVHNERTREALDLTAAWEDPLSTVGTPSLGQTPSGDIVLRISGGEQQPQVYDFTANLKATISGPSRPAGRTMLTPVVITENSAAAVMTFVPGLSFHGETLAASGNRVWTGQKDGRVLESFAFTGGKLSPGPKLTLPAGTKLRPDMFMDGFNENLAIATNGENVFAAAAKGTGKGFTLVSGANTGKPKGKHMVTSFWPTAQVASTNLLATSYGSIGESGPRRVEVNEIKTNKLLATLQSPTHGLFGFSLAISESMLWISSPHEGKVEGYDLTTFTRQITVTSPAPIDRAFFGYSVSAHGPYLVIGEASHFNPGAVWVFSADGTTLIKRLESGANQGRDGFGCQVATRNGRILVGDGLIDGQVGHGPIPDPGGHRRVTLWNSPTSTPVRLVSSFINSTAHDSGYAIALLDDCAVVAANSETAGSVEYYAFPQPGAAEGQANIARSAAGGTSTGVWPAEGAPAPVWSFTQDPAQGIEAKVDLGGVPSDPAAVVIEWSPDLMHWEPVADASGAVLAKMTKVSAAYAEEGILKVRILPEGAGAGFFRLRSKE</sequence>
<evidence type="ECO:0000256" key="1">
    <source>
        <dbReference type="ARBA" id="ARBA00022729"/>
    </source>
</evidence>
<dbReference type="AlphaFoldDB" id="A0A858RJX6"/>
<keyword evidence="3" id="KW-0106">Calcium</keyword>